<evidence type="ECO:0000256" key="1">
    <source>
        <dbReference type="ARBA" id="ARBA00006987"/>
    </source>
</evidence>
<keyword evidence="4" id="KW-1185">Reference proteome</keyword>
<dbReference type="Pfam" id="PF03401">
    <property type="entry name" value="TctC"/>
    <property type="match status" value="1"/>
</dbReference>
<comment type="caution">
    <text evidence="3">The sequence shown here is derived from an EMBL/GenBank/DDBJ whole genome shotgun (WGS) entry which is preliminary data.</text>
</comment>
<dbReference type="PANTHER" id="PTHR42928">
    <property type="entry name" value="TRICARBOXYLATE-BINDING PROTEIN"/>
    <property type="match status" value="1"/>
</dbReference>
<feature type="non-terminal residue" evidence="3">
    <location>
        <position position="89"/>
    </location>
</feature>
<keyword evidence="2" id="KW-0732">Signal</keyword>
<dbReference type="RefSeq" id="WP_340358009.1">
    <property type="nucleotide sequence ID" value="NZ_JBBKZU010000007.1"/>
</dbReference>
<organism evidence="3 4">
    <name type="scientific">Variovorax ureilyticus</name>
    <dbReference type="NCBI Taxonomy" id="1836198"/>
    <lineage>
        <taxon>Bacteria</taxon>
        <taxon>Pseudomonadati</taxon>
        <taxon>Pseudomonadota</taxon>
        <taxon>Betaproteobacteria</taxon>
        <taxon>Burkholderiales</taxon>
        <taxon>Comamonadaceae</taxon>
        <taxon>Variovorax</taxon>
    </lineage>
</organism>
<dbReference type="Gene3D" id="3.40.190.150">
    <property type="entry name" value="Bordetella uptake gene, domain 1"/>
    <property type="match status" value="1"/>
</dbReference>
<evidence type="ECO:0000313" key="3">
    <source>
        <dbReference type="EMBL" id="MEJ8812754.1"/>
    </source>
</evidence>
<reference evidence="3 4" key="1">
    <citation type="submission" date="2024-03" db="EMBL/GenBank/DDBJ databases">
        <title>Novel species of the genus Variovorax.</title>
        <authorList>
            <person name="Liu Q."/>
            <person name="Xin Y.-H."/>
        </authorList>
    </citation>
    <scope>NUCLEOTIDE SEQUENCE [LARGE SCALE GENOMIC DNA]</scope>
    <source>
        <strain evidence="3 4">KACC 18899</strain>
    </source>
</reference>
<sequence length="89" mass="8725">MIRALLQAAFAACIATGAAAAPDQPITLLQGFAPGGNADTIARLVAQGLSRELGQPVIVDAKTGAGGNIASAAAARARPDGNTLILMTG</sequence>
<dbReference type="InterPro" id="IPR005064">
    <property type="entry name" value="BUG"/>
</dbReference>
<comment type="similarity">
    <text evidence="1">Belongs to the UPF0065 (bug) family.</text>
</comment>
<accession>A0ABU8VGG4</accession>
<dbReference type="PANTHER" id="PTHR42928:SF5">
    <property type="entry name" value="BLR1237 PROTEIN"/>
    <property type="match status" value="1"/>
</dbReference>
<evidence type="ECO:0000256" key="2">
    <source>
        <dbReference type="SAM" id="SignalP"/>
    </source>
</evidence>
<proteinExistence type="inferred from homology"/>
<feature type="chain" id="PRO_5046395105" evidence="2">
    <location>
        <begin position="21"/>
        <end position="89"/>
    </location>
</feature>
<evidence type="ECO:0000313" key="4">
    <source>
        <dbReference type="Proteomes" id="UP001365846"/>
    </source>
</evidence>
<name>A0ABU8VGG4_9BURK</name>
<dbReference type="InterPro" id="IPR042100">
    <property type="entry name" value="Bug_dom1"/>
</dbReference>
<feature type="signal peptide" evidence="2">
    <location>
        <begin position="1"/>
        <end position="20"/>
    </location>
</feature>
<gene>
    <name evidence="3" type="ORF">WKW77_16830</name>
</gene>
<dbReference type="Proteomes" id="UP001365846">
    <property type="component" value="Unassembled WGS sequence"/>
</dbReference>
<protein>
    <submittedName>
        <fullName evidence="3">Tripartite tricarboxylate transporter substrate-binding protein</fullName>
    </submittedName>
</protein>
<dbReference type="EMBL" id="JBBKZU010000007">
    <property type="protein sequence ID" value="MEJ8812754.1"/>
    <property type="molecule type" value="Genomic_DNA"/>
</dbReference>